<dbReference type="SMART" id="SM00664">
    <property type="entry name" value="DoH"/>
    <property type="match status" value="1"/>
</dbReference>
<proteinExistence type="predicted"/>
<feature type="domain" description="DOMON" evidence="2">
    <location>
        <begin position="31"/>
        <end position="150"/>
    </location>
</feature>
<evidence type="ECO:0000256" key="1">
    <source>
        <dbReference type="SAM" id="SignalP"/>
    </source>
</evidence>
<organism evidence="3 4">
    <name type="scientific">Actinia tenebrosa</name>
    <name type="common">Australian red waratah sea anemone</name>
    <dbReference type="NCBI Taxonomy" id="6105"/>
    <lineage>
        <taxon>Eukaryota</taxon>
        <taxon>Metazoa</taxon>
        <taxon>Cnidaria</taxon>
        <taxon>Anthozoa</taxon>
        <taxon>Hexacorallia</taxon>
        <taxon>Actiniaria</taxon>
        <taxon>Actiniidae</taxon>
        <taxon>Actinia</taxon>
    </lineage>
</organism>
<dbReference type="AlphaFoldDB" id="A0A6P8HP27"/>
<dbReference type="GO" id="GO:0006589">
    <property type="term" value="P:octopamine biosynthetic process"/>
    <property type="evidence" value="ECO:0007669"/>
    <property type="project" value="TreeGrafter"/>
</dbReference>
<keyword evidence="3" id="KW-1185">Reference proteome</keyword>
<dbReference type="SUPFAM" id="SSF49344">
    <property type="entry name" value="CBD9-like"/>
    <property type="match status" value="1"/>
</dbReference>
<evidence type="ECO:0000313" key="4">
    <source>
        <dbReference type="RefSeq" id="XP_031554382.1"/>
    </source>
</evidence>
<dbReference type="KEGG" id="aten:116291348"/>
<dbReference type="GO" id="GO:0005615">
    <property type="term" value="C:extracellular space"/>
    <property type="evidence" value="ECO:0007669"/>
    <property type="project" value="TreeGrafter"/>
</dbReference>
<feature type="signal peptide" evidence="1">
    <location>
        <begin position="1"/>
        <end position="17"/>
    </location>
</feature>
<keyword evidence="1" id="KW-0732">Signal</keyword>
<dbReference type="Proteomes" id="UP000515163">
    <property type="component" value="Unplaced"/>
</dbReference>
<gene>
    <name evidence="4" type="primary">LOC116291348</name>
</gene>
<dbReference type="Gene3D" id="2.60.40.1210">
    <property type="entry name" value="Cellobiose dehydrogenase, cytochrome domain"/>
    <property type="match status" value="1"/>
</dbReference>
<evidence type="ECO:0000259" key="2">
    <source>
        <dbReference type="PROSITE" id="PS50836"/>
    </source>
</evidence>
<dbReference type="InterPro" id="IPR005018">
    <property type="entry name" value="DOMON_domain"/>
</dbReference>
<dbReference type="PROSITE" id="PS50836">
    <property type="entry name" value="DOMON"/>
    <property type="match status" value="1"/>
</dbReference>
<dbReference type="PANTHER" id="PTHR10157">
    <property type="entry name" value="DOPAMINE BETA HYDROXYLASE RELATED"/>
    <property type="match status" value="1"/>
</dbReference>
<sequence length="197" mass="22128">MFAILGIFLAVIQLSRADLSNEYKNNVKLDDAYMMYWTYNSSEAAVYFAVKAKAMGWVGFGFANKIDNMKNYDVTVGYVTVSKNSYDLRDYHTEGHVPPKIDTTQSLEDPSAIEADGYTTLKFKRRLDTKDKKEDITIKPGSMIVVWSYNKNADDVTKKHDKEGHQKVTLIPGAASTAHVISWVMLLTTSALAFMTS</sequence>
<protein>
    <submittedName>
        <fullName evidence="4">MOXD1 homolog 2-like</fullName>
    </submittedName>
</protein>
<dbReference type="GeneID" id="116291348"/>
<name>A0A6P8HP27_ACTTE</name>
<dbReference type="InterPro" id="IPR045266">
    <property type="entry name" value="DOH_DOMON"/>
</dbReference>
<reference evidence="4" key="1">
    <citation type="submission" date="2025-08" db="UniProtKB">
        <authorList>
            <consortium name="RefSeq"/>
        </authorList>
    </citation>
    <scope>IDENTIFICATION</scope>
    <source>
        <tissue evidence="4">Tentacle</tissue>
    </source>
</reference>
<dbReference type="CDD" id="cd09631">
    <property type="entry name" value="DOMON_DOH"/>
    <property type="match status" value="1"/>
</dbReference>
<dbReference type="InParanoid" id="A0A6P8HP27"/>
<dbReference type="GO" id="GO:0030667">
    <property type="term" value="C:secretory granule membrane"/>
    <property type="evidence" value="ECO:0007669"/>
    <property type="project" value="TreeGrafter"/>
</dbReference>
<evidence type="ECO:0000313" key="3">
    <source>
        <dbReference type="Proteomes" id="UP000515163"/>
    </source>
</evidence>
<dbReference type="PANTHER" id="PTHR10157:SF23">
    <property type="entry name" value="MOXD1 HOMOLOG 1"/>
    <property type="match status" value="1"/>
</dbReference>
<dbReference type="GO" id="GO:0042420">
    <property type="term" value="P:dopamine catabolic process"/>
    <property type="evidence" value="ECO:0007669"/>
    <property type="project" value="TreeGrafter"/>
</dbReference>
<dbReference type="RefSeq" id="XP_031554382.1">
    <property type="nucleotide sequence ID" value="XM_031698522.1"/>
</dbReference>
<dbReference type="Pfam" id="PF03351">
    <property type="entry name" value="DOMON"/>
    <property type="match status" value="1"/>
</dbReference>
<dbReference type="OrthoDB" id="19261at2759"/>
<dbReference type="InterPro" id="IPR000945">
    <property type="entry name" value="DBH-like"/>
</dbReference>
<dbReference type="GO" id="GO:0004500">
    <property type="term" value="F:dopamine beta-monooxygenase activity"/>
    <property type="evidence" value="ECO:0007669"/>
    <property type="project" value="InterPro"/>
</dbReference>
<dbReference type="GO" id="GO:0042421">
    <property type="term" value="P:norepinephrine biosynthetic process"/>
    <property type="evidence" value="ECO:0007669"/>
    <property type="project" value="TreeGrafter"/>
</dbReference>
<accession>A0A6P8HP27</accession>
<feature type="chain" id="PRO_5028370253" evidence="1">
    <location>
        <begin position="18"/>
        <end position="197"/>
    </location>
</feature>